<reference evidence="2 3" key="1">
    <citation type="submission" date="2016-12" db="EMBL/GenBank/DDBJ databases">
        <authorList>
            <person name="Song W.-J."/>
            <person name="Kurnit D.M."/>
        </authorList>
    </citation>
    <scope>NUCLEOTIDE SEQUENCE [LARGE SCALE GENOMIC DNA]</scope>
    <source>
        <strain evidence="2 3">DSM 14810</strain>
    </source>
</reference>
<organism evidence="2 3">
    <name type="scientific">Butyrivibrio hungatei DSM 14810</name>
    <dbReference type="NCBI Taxonomy" id="1121132"/>
    <lineage>
        <taxon>Bacteria</taxon>
        <taxon>Bacillati</taxon>
        <taxon>Bacillota</taxon>
        <taxon>Clostridia</taxon>
        <taxon>Lachnospirales</taxon>
        <taxon>Lachnospiraceae</taxon>
        <taxon>Butyrivibrio</taxon>
    </lineage>
</organism>
<dbReference type="GO" id="GO:0016758">
    <property type="term" value="F:hexosyltransferase activity"/>
    <property type="evidence" value="ECO:0007669"/>
    <property type="project" value="UniProtKB-ARBA"/>
</dbReference>
<dbReference type="Proteomes" id="UP000184097">
    <property type="component" value="Unassembled WGS sequence"/>
</dbReference>
<dbReference type="Gene3D" id="3.90.550.10">
    <property type="entry name" value="Spore Coat Polysaccharide Biosynthesis Protein SpsA, Chain A"/>
    <property type="match status" value="1"/>
</dbReference>
<feature type="domain" description="Glycosyltransferase 2-like" evidence="1">
    <location>
        <begin position="6"/>
        <end position="143"/>
    </location>
</feature>
<sequence>MNPILTVILPSLNVYPYIDKCINSLISQSVFSELEVLLIDAGSTDGTLERLYAYEKEYSNMHVIISEKKSYGYQVNLGISMAKGSYIAILETDDFVMDNMYETLYKIAKDNNLDYVKSDFYRFSTMLNGYELLKPDNTFLHNEKIYDHVIDPTFIDDVYKCDYLIWRGIYKTSFLKENGIMLRETPGAAFQDIGFVEKVISCADRAMYIKDTLYCYRTDRPTASMNSGKAIIFSKDEFENLFDEWKDRLPHVKGVYLYMFQSFVGNIIFLLKGKRIFDEDVYPSYKWLKDKIDEAVSKGVITKDDVFPWVWEGYERICNNAEGLADELAQSERPRMELVEACKEHGNKRAIIFGAGNYGRECLVYLDSNGIKVDSFIDNNAGTINEFAGIPVVKPEDISDLDDTTFIVANKNHYEMMKKQLSEKGVKDANILIWSR</sequence>
<protein>
    <submittedName>
        <fullName evidence="2">Glycosyl transferase family 2</fullName>
    </submittedName>
</protein>
<accession>A0A1M7RY89</accession>
<dbReference type="InterPro" id="IPR001173">
    <property type="entry name" value="Glyco_trans_2-like"/>
</dbReference>
<dbReference type="Pfam" id="PF00535">
    <property type="entry name" value="Glycos_transf_2"/>
    <property type="match status" value="1"/>
</dbReference>
<keyword evidence="2" id="KW-0808">Transferase</keyword>
<gene>
    <name evidence="2" type="ORF">SAMN02745247_00632</name>
</gene>
<evidence type="ECO:0000259" key="1">
    <source>
        <dbReference type="Pfam" id="PF00535"/>
    </source>
</evidence>
<evidence type="ECO:0000313" key="2">
    <source>
        <dbReference type="EMBL" id="SHN51042.1"/>
    </source>
</evidence>
<dbReference type="Gene3D" id="3.40.50.720">
    <property type="entry name" value="NAD(P)-binding Rossmann-like Domain"/>
    <property type="match status" value="1"/>
</dbReference>
<dbReference type="EMBL" id="FRDH01000003">
    <property type="protein sequence ID" value="SHN51042.1"/>
    <property type="molecule type" value="Genomic_DNA"/>
</dbReference>
<dbReference type="AlphaFoldDB" id="A0A1M7RY89"/>
<dbReference type="RefSeq" id="WP_072700881.1">
    <property type="nucleotide sequence ID" value="NZ_FRDH01000003.1"/>
</dbReference>
<proteinExistence type="predicted"/>
<evidence type="ECO:0000313" key="3">
    <source>
        <dbReference type="Proteomes" id="UP000184097"/>
    </source>
</evidence>
<dbReference type="SUPFAM" id="SSF53448">
    <property type="entry name" value="Nucleotide-diphospho-sugar transferases"/>
    <property type="match status" value="1"/>
</dbReference>
<dbReference type="PANTHER" id="PTHR22916">
    <property type="entry name" value="GLYCOSYLTRANSFERASE"/>
    <property type="match status" value="1"/>
</dbReference>
<name>A0A1M7RY89_9FIRM</name>
<dbReference type="PANTHER" id="PTHR22916:SF3">
    <property type="entry name" value="UDP-GLCNAC:BETAGAL BETA-1,3-N-ACETYLGLUCOSAMINYLTRANSFERASE-LIKE PROTEIN 1"/>
    <property type="match status" value="1"/>
</dbReference>
<dbReference type="CDD" id="cd00761">
    <property type="entry name" value="Glyco_tranf_GTA_type"/>
    <property type="match status" value="1"/>
</dbReference>
<dbReference type="InterPro" id="IPR029044">
    <property type="entry name" value="Nucleotide-diphossugar_trans"/>
</dbReference>